<dbReference type="SMART" id="SM00116">
    <property type="entry name" value="CBS"/>
    <property type="match status" value="2"/>
</dbReference>
<dbReference type="PANTHER" id="PTHR43080">
    <property type="entry name" value="CBS DOMAIN-CONTAINING PROTEIN CBSX3, MITOCHONDRIAL"/>
    <property type="match status" value="1"/>
</dbReference>
<feature type="domain" description="CBS" evidence="3">
    <location>
        <begin position="8"/>
        <end position="66"/>
    </location>
</feature>
<dbReference type="PANTHER" id="PTHR43080:SF2">
    <property type="entry name" value="CBS DOMAIN-CONTAINING PROTEIN"/>
    <property type="match status" value="1"/>
</dbReference>
<comment type="caution">
    <text evidence="4">The sequence shown here is derived from an EMBL/GenBank/DDBJ whole genome shotgun (WGS) entry which is preliminary data.</text>
</comment>
<evidence type="ECO:0000313" key="4">
    <source>
        <dbReference type="EMBL" id="PFG29276.1"/>
    </source>
</evidence>
<dbReference type="SUPFAM" id="SSF54631">
    <property type="entry name" value="CBS-domain pair"/>
    <property type="match status" value="1"/>
</dbReference>
<dbReference type="InterPro" id="IPR051257">
    <property type="entry name" value="Diverse_CBS-Domain"/>
</dbReference>
<dbReference type="AlphaFoldDB" id="A0A2A9DSE6"/>
<dbReference type="CDD" id="cd04622">
    <property type="entry name" value="CBS_pair_HRP1_like"/>
    <property type="match status" value="1"/>
</dbReference>
<dbReference type="PROSITE" id="PS51371">
    <property type="entry name" value="CBS"/>
    <property type="match status" value="2"/>
</dbReference>
<dbReference type="Proteomes" id="UP000221369">
    <property type="component" value="Unassembled WGS sequence"/>
</dbReference>
<dbReference type="EMBL" id="PDJE01000001">
    <property type="protein sequence ID" value="PFG29276.1"/>
    <property type="molecule type" value="Genomic_DNA"/>
</dbReference>
<feature type="domain" description="CBS" evidence="3">
    <location>
        <begin position="73"/>
        <end position="131"/>
    </location>
</feature>
<protein>
    <submittedName>
        <fullName evidence="4">CBS domain protein</fullName>
    </submittedName>
</protein>
<dbReference type="InterPro" id="IPR046342">
    <property type="entry name" value="CBS_dom_sf"/>
</dbReference>
<dbReference type="Gene3D" id="3.10.580.10">
    <property type="entry name" value="CBS-domain"/>
    <property type="match status" value="1"/>
</dbReference>
<evidence type="ECO:0000259" key="3">
    <source>
        <dbReference type="PROSITE" id="PS51371"/>
    </source>
</evidence>
<proteinExistence type="predicted"/>
<reference evidence="4 5" key="1">
    <citation type="submission" date="2017-10" db="EMBL/GenBank/DDBJ databases">
        <title>Sequencing the genomes of 1000 actinobacteria strains.</title>
        <authorList>
            <person name="Klenk H.-P."/>
        </authorList>
    </citation>
    <scope>NUCLEOTIDE SEQUENCE [LARGE SCALE GENOMIC DNA]</scope>
    <source>
        <strain evidence="4 5">DSM 21798</strain>
    </source>
</reference>
<accession>A0A2A9DSE6</accession>
<keyword evidence="5" id="KW-1185">Reference proteome</keyword>
<dbReference type="RefSeq" id="WP_098405877.1">
    <property type="nucleotide sequence ID" value="NZ_PDJE01000001.1"/>
</dbReference>
<evidence type="ECO:0000313" key="5">
    <source>
        <dbReference type="Proteomes" id="UP000221369"/>
    </source>
</evidence>
<evidence type="ECO:0000256" key="1">
    <source>
        <dbReference type="ARBA" id="ARBA00023122"/>
    </source>
</evidence>
<evidence type="ECO:0000256" key="2">
    <source>
        <dbReference type="PROSITE-ProRule" id="PRU00703"/>
    </source>
</evidence>
<organism evidence="4 5">
    <name type="scientific">Paramicrobacterium agarici</name>
    <dbReference type="NCBI Taxonomy" id="630514"/>
    <lineage>
        <taxon>Bacteria</taxon>
        <taxon>Bacillati</taxon>
        <taxon>Actinomycetota</taxon>
        <taxon>Actinomycetes</taxon>
        <taxon>Micrococcales</taxon>
        <taxon>Microbacteriaceae</taxon>
        <taxon>Paramicrobacterium</taxon>
    </lineage>
</organism>
<sequence length="139" mass="14550">MTLVRDVMTPAPQCVGENDTLTDAAKQLASLNVGALPICGDDKKLKGMVTDRDIVVKCIANGGDPSQTRASELAEGVPTTVSADADISDALSLMQAQRVRRLPVLDDKDLVGIISQADVALSLQSKDAGDTVSEISKND</sequence>
<gene>
    <name evidence="4" type="ORF">ATJ78_0177</name>
</gene>
<keyword evidence="1 2" id="KW-0129">CBS domain</keyword>
<dbReference type="Pfam" id="PF00571">
    <property type="entry name" value="CBS"/>
    <property type="match status" value="2"/>
</dbReference>
<name>A0A2A9DSE6_9MICO</name>
<dbReference type="InterPro" id="IPR000644">
    <property type="entry name" value="CBS_dom"/>
</dbReference>